<dbReference type="Proteomes" id="UP001056648">
    <property type="component" value="Chromosome 1"/>
</dbReference>
<proteinExistence type="predicted"/>
<evidence type="ECO:0000313" key="2">
    <source>
        <dbReference type="Proteomes" id="UP001056648"/>
    </source>
</evidence>
<protein>
    <submittedName>
        <fullName evidence="1">DUF2188 domain-containing protein</fullName>
    </submittedName>
</protein>
<gene>
    <name evidence="1" type="ORF">NDR89_01370</name>
</gene>
<reference evidence="1" key="1">
    <citation type="submission" date="2022-06" db="EMBL/GenBank/DDBJ databases">
        <title>Complete genome sequence and characterization of Cupriavidus gilardii QJ1 isolated from contaminating cells.</title>
        <authorList>
            <person name="Qi J."/>
        </authorList>
    </citation>
    <scope>NUCLEOTIDE SEQUENCE</scope>
    <source>
        <strain evidence="1">QJ1</strain>
    </source>
</reference>
<accession>A0ABY4VSM1</accession>
<dbReference type="EMBL" id="CP098735">
    <property type="protein sequence ID" value="USE77730.1"/>
    <property type="molecule type" value="Genomic_DNA"/>
</dbReference>
<name>A0ABY4VSM1_9BURK</name>
<sequence>MAGNVHVVPTDGGKWAVQIEGTDGTGPAYATQQEAIASATEAAQQAKVELFIHGADGRIRERNSFGNDPRDIRG</sequence>
<dbReference type="InterPro" id="IPR018691">
    <property type="entry name" value="DUF2188"/>
</dbReference>
<dbReference type="RefSeq" id="WP_252251982.1">
    <property type="nucleotide sequence ID" value="NZ_CP083437.1"/>
</dbReference>
<keyword evidence="2" id="KW-1185">Reference proteome</keyword>
<organism evidence="1 2">
    <name type="scientific">Cupriavidus gilardii</name>
    <dbReference type="NCBI Taxonomy" id="82541"/>
    <lineage>
        <taxon>Bacteria</taxon>
        <taxon>Pseudomonadati</taxon>
        <taxon>Pseudomonadota</taxon>
        <taxon>Betaproteobacteria</taxon>
        <taxon>Burkholderiales</taxon>
        <taxon>Burkholderiaceae</taxon>
        <taxon>Cupriavidus</taxon>
    </lineage>
</organism>
<evidence type="ECO:0000313" key="1">
    <source>
        <dbReference type="EMBL" id="USE77730.1"/>
    </source>
</evidence>
<dbReference type="Pfam" id="PF09954">
    <property type="entry name" value="DUF2188"/>
    <property type="match status" value="1"/>
</dbReference>